<dbReference type="GO" id="GO:0006974">
    <property type="term" value="P:DNA damage response"/>
    <property type="evidence" value="ECO:0007669"/>
    <property type="project" value="TreeGrafter"/>
</dbReference>
<name>G2I3T0_KOMMN</name>
<dbReference type="GO" id="GO:0016706">
    <property type="term" value="F:2-oxoglutarate-dependent dioxygenase activity"/>
    <property type="evidence" value="ECO:0007669"/>
    <property type="project" value="InterPro"/>
</dbReference>
<dbReference type="HOGENOM" id="CLU_1793955_0_0_5"/>
<dbReference type="InterPro" id="IPR005123">
    <property type="entry name" value="Oxoglu/Fe-dep_dioxygenase_dom"/>
</dbReference>
<dbReference type="Proteomes" id="UP000009044">
    <property type="component" value="Chromosome"/>
</dbReference>
<feature type="domain" description="Fe2OG dioxygenase" evidence="1">
    <location>
        <begin position="1"/>
        <end position="95"/>
    </location>
</feature>
<dbReference type="PATRIC" id="fig|634177.7.peg.412"/>
<evidence type="ECO:0000313" key="3">
    <source>
        <dbReference type="Proteomes" id="UP000009044"/>
    </source>
</evidence>
<dbReference type="EMBL" id="AP012159">
    <property type="protein sequence ID" value="BAK82777.1"/>
    <property type="molecule type" value="Genomic_DNA"/>
</dbReference>
<dbReference type="Gene3D" id="2.60.120.620">
    <property type="entry name" value="q2cbj1_9rhob like domain"/>
    <property type="match status" value="1"/>
</dbReference>
<dbReference type="KEGG" id="gxy:GLX_03650"/>
<dbReference type="PANTHER" id="PTHR41536:SF1">
    <property type="entry name" value="PKHD-TYPE HYDROXYLASE YBIX"/>
    <property type="match status" value="1"/>
</dbReference>
<dbReference type="PANTHER" id="PTHR41536">
    <property type="entry name" value="PKHD-TYPE HYDROXYLASE YBIX"/>
    <property type="match status" value="1"/>
</dbReference>
<dbReference type="AlphaFoldDB" id="G2I3T0"/>
<proteinExistence type="predicted"/>
<dbReference type="InterPro" id="IPR023550">
    <property type="entry name" value="PKHD_hydroxylase"/>
</dbReference>
<dbReference type="GO" id="GO:0006879">
    <property type="term" value="P:intracellular iron ion homeostasis"/>
    <property type="evidence" value="ECO:0007669"/>
    <property type="project" value="TreeGrafter"/>
</dbReference>
<gene>
    <name evidence="2" type="ordered locus">GLX_03650</name>
</gene>
<dbReference type="RefSeq" id="WP_014104354.1">
    <property type="nucleotide sequence ID" value="NC_016027.1"/>
</dbReference>
<dbReference type="PROSITE" id="PS51471">
    <property type="entry name" value="FE2OG_OXY"/>
    <property type="match status" value="1"/>
</dbReference>
<organism evidence="2 3">
    <name type="scientific">Komagataeibacter medellinensis (strain NBRC 3288 / BCRC 11682 / LMG 1693 / Kondo 51)</name>
    <name type="common">Gluconacetobacter medellinensis</name>
    <dbReference type="NCBI Taxonomy" id="634177"/>
    <lineage>
        <taxon>Bacteria</taxon>
        <taxon>Pseudomonadati</taxon>
        <taxon>Pseudomonadota</taxon>
        <taxon>Alphaproteobacteria</taxon>
        <taxon>Acetobacterales</taxon>
        <taxon>Acetobacteraceae</taxon>
        <taxon>Komagataeibacter</taxon>
    </lineage>
</organism>
<reference evidence="3" key="1">
    <citation type="journal article" date="2011" name="J. Bacteriol.">
        <title>Complete genome sequence of NBRC 3288, a unique cellulose-nonproducing strain of Gluconacetobacter xylinus isolated from vinegar.</title>
        <authorList>
            <person name="Ogino H."/>
            <person name="Azuma Y."/>
            <person name="Hosoyama A."/>
            <person name="Nakazawa H."/>
            <person name="Matsutani M."/>
            <person name="Hasegawa A."/>
            <person name="Otsuyama K."/>
            <person name="Matsushita K."/>
            <person name="Fujita N."/>
            <person name="Shirai M."/>
        </authorList>
    </citation>
    <scope>NUCLEOTIDE SEQUENCE [LARGE SCALE GENOMIC DNA]</scope>
    <source>
        <strain evidence="3">NBRC 3288 / BCRC 11682 / LMG 1693</strain>
    </source>
</reference>
<accession>G2I3T0</accession>
<protein>
    <submittedName>
        <fullName evidence="2">2OG-Fe(II) oxygenase</fullName>
    </submittedName>
</protein>
<sequence>MLQILGRNPLLNCDDTGIRSLPGTGSASAPICPFTLFLSELDEYEGGELIIQNTYGTQRIRVPAGAMVLNPATILHSVHKGTRGSRWAAFFWSHSMIRNDVQHTLPYQFDCSVIEIRKALPDKRPGKLGLTATCHNLPRQWTEL</sequence>
<dbReference type="InterPro" id="IPR041097">
    <property type="entry name" value="PKHD_C"/>
</dbReference>
<evidence type="ECO:0000313" key="2">
    <source>
        <dbReference type="EMBL" id="BAK82777.1"/>
    </source>
</evidence>
<dbReference type="eggNOG" id="COG3128">
    <property type="taxonomic scope" value="Bacteria"/>
</dbReference>
<evidence type="ECO:0000259" key="1">
    <source>
        <dbReference type="PROSITE" id="PS51471"/>
    </source>
</evidence>
<dbReference type="STRING" id="634177.GLX_03650"/>
<dbReference type="Pfam" id="PF18331">
    <property type="entry name" value="PKHD_C"/>
    <property type="match status" value="1"/>
</dbReference>